<protein>
    <submittedName>
        <fullName evidence="8">Multidrug/pheromone exporter, ABC superfamily</fullName>
    </submittedName>
</protein>
<evidence type="ECO:0000259" key="7">
    <source>
        <dbReference type="PROSITE" id="PS50929"/>
    </source>
</evidence>
<dbReference type="InterPro" id="IPR017871">
    <property type="entry name" value="ABC_transporter-like_CS"/>
</dbReference>
<dbReference type="InterPro" id="IPR027417">
    <property type="entry name" value="P-loop_NTPase"/>
</dbReference>
<evidence type="ECO:0000256" key="1">
    <source>
        <dbReference type="ARBA" id="ARBA00004141"/>
    </source>
</evidence>
<dbReference type="GO" id="GO:0016020">
    <property type="term" value="C:membrane"/>
    <property type="evidence" value="ECO:0007669"/>
    <property type="project" value="UniProtKB-SubCell"/>
</dbReference>
<dbReference type="InterPro" id="IPR036640">
    <property type="entry name" value="ABC1_TM_sf"/>
</dbReference>
<dbReference type="PROSITE" id="PS00211">
    <property type="entry name" value="ABC_TRANSPORTER_1"/>
    <property type="match status" value="1"/>
</dbReference>
<dbReference type="Pfam" id="PF00005">
    <property type="entry name" value="ABC_tran"/>
    <property type="match status" value="1"/>
</dbReference>
<dbReference type="PANTHER" id="PTHR24221:SF503">
    <property type="entry name" value="MITOCHONDRIAL POTASSIUM CHANNEL ATP-BINDING SUBUNIT"/>
    <property type="match status" value="1"/>
</dbReference>
<feature type="transmembrane region" description="Helical" evidence="5">
    <location>
        <begin position="61"/>
        <end position="81"/>
    </location>
</feature>
<dbReference type="GO" id="GO:0016887">
    <property type="term" value="F:ATP hydrolysis activity"/>
    <property type="evidence" value="ECO:0007669"/>
    <property type="project" value="InterPro"/>
</dbReference>
<dbReference type="SUPFAM" id="SSF90123">
    <property type="entry name" value="ABC transporter transmembrane region"/>
    <property type="match status" value="1"/>
</dbReference>
<name>A0A0F7SMK2_PHARH</name>
<comment type="subcellular location">
    <subcellularLocation>
        <location evidence="1">Membrane</location>
        <topology evidence="1">Multi-pass membrane protein</topology>
    </subcellularLocation>
</comment>
<evidence type="ECO:0000256" key="5">
    <source>
        <dbReference type="SAM" id="Phobius"/>
    </source>
</evidence>
<evidence type="ECO:0000256" key="4">
    <source>
        <dbReference type="ARBA" id="ARBA00023136"/>
    </source>
</evidence>
<dbReference type="GO" id="GO:0005524">
    <property type="term" value="F:ATP binding"/>
    <property type="evidence" value="ECO:0007669"/>
    <property type="project" value="InterPro"/>
</dbReference>
<dbReference type="InterPro" id="IPR011527">
    <property type="entry name" value="ABC1_TM_dom"/>
</dbReference>
<accession>A0A0F7SMK2</accession>
<keyword evidence="2 5" id="KW-0812">Transmembrane</keyword>
<feature type="domain" description="ABC transmembrane type-1" evidence="7">
    <location>
        <begin position="1"/>
        <end position="104"/>
    </location>
</feature>
<dbReference type="SUPFAM" id="SSF52540">
    <property type="entry name" value="P-loop containing nucleoside triphosphate hydrolases"/>
    <property type="match status" value="1"/>
</dbReference>
<reference evidence="8" key="1">
    <citation type="submission" date="2014-08" db="EMBL/GenBank/DDBJ databases">
        <authorList>
            <person name="Sharma Rahul"/>
            <person name="Thines Marco"/>
        </authorList>
    </citation>
    <scope>NUCLEOTIDE SEQUENCE</scope>
</reference>
<dbReference type="GO" id="GO:0140359">
    <property type="term" value="F:ABC-type transporter activity"/>
    <property type="evidence" value="ECO:0007669"/>
    <property type="project" value="InterPro"/>
</dbReference>
<dbReference type="PROSITE" id="PS50893">
    <property type="entry name" value="ABC_TRANSPORTER_2"/>
    <property type="match status" value="1"/>
</dbReference>
<dbReference type="PANTHER" id="PTHR24221">
    <property type="entry name" value="ATP-BINDING CASSETTE SUB-FAMILY B"/>
    <property type="match status" value="1"/>
</dbReference>
<dbReference type="EMBL" id="LN483142">
    <property type="protein sequence ID" value="CED82671.1"/>
    <property type="molecule type" value="Genomic_DNA"/>
</dbReference>
<feature type="domain" description="ABC transporter" evidence="6">
    <location>
        <begin position="140"/>
        <end position="332"/>
    </location>
</feature>
<dbReference type="Pfam" id="PF00664">
    <property type="entry name" value="ABC_membrane"/>
    <property type="match status" value="1"/>
</dbReference>
<dbReference type="PROSITE" id="PS50929">
    <property type="entry name" value="ABC_TM1F"/>
    <property type="match status" value="1"/>
</dbReference>
<dbReference type="AlphaFoldDB" id="A0A0F7SMK2"/>
<evidence type="ECO:0000259" key="6">
    <source>
        <dbReference type="PROSITE" id="PS50893"/>
    </source>
</evidence>
<dbReference type="Gene3D" id="1.20.1560.10">
    <property type="entry name" value="ABC transporter type 1, transmembrane domain"/>
    <property type="match status" value="1"/>
</dbReference>
<dbReference type="Gene3D" id="3.40.50.300">
    <property type="entry name" value="P-loop containing nucleotide triphosphate hydrolases"/>
    <property type="match status" value="1"/>
</dbReference>
<keyword evidence="3 5" id="KW-1133">Transmembrane helix</keyword>
<dbReference type="InterPro" id="IPR003439">
    <property type="entry name" value="ABC_transporter-like_ATP-bd"/>
</dbReference>
<evidence type="ECO:0000256" key="3">
    <source>
        <dbReference type="ARBA" id="ARBA00022989"/>
    </source>
</evidence>
<keyword evidence="4 5" id="KW-0472">Membrane</keyword>
<organism evidence="8">
    <name type="scientific">Phaffia rhodozyma</name>
    <name type="common">Yeast</name>
    <name type="synonym">Xanthophyllomyces dendrorhous</name>
    <dbReference type="NCBI Taxonomy" id="264483"/>
    <lineage>
        <taxon>Eukaryota</taxon>
        <taxon>Fungi</taxon>
        <taxon>Dikarya</taxon>
        <taxon>Basidiomycota</taxon>
        <taxon>Agaricomycotina</taxon>
        <taxon>Tremellomycetes</taxon>
        <taxon>Cystofilobasidiales</taxon>
        <taxon>Mrakiaceae</taxon>
        <taxon>Phaffia</taxon>
    </lineage>
</organism>
<sequence>MNKLEQELSKPINLAISRASNNVNSMKTVAVFGRETHVAEMFNKKQQPDIKEHRQAVSWNSLIFGLSQTVVLFVCGLLFWYGGYQLADGSVAVAELFSTFEAAMTRREPLGAALNTPHSSSMVERQLPEMMKLALKGTEIEFMNVNLEYSNRKEQLAIENLNLRIPAGQRVAFCTLLSRFYEPCRGAILIDGEDVRSVTPDEHLDKIALVSQDAVLREGTIRFNLVLGLSRKVSDQEIIDVCRDAQVMEFVTTPELGLDPPNDTKGSNLSGGQKQRLCIARALLRDAQILQLDESTSALDNKSEALCSTSFRSRIHQPDYNYDYVNVSLVFE</sequence>
<proteinExistence type="predicted"/>
<dbReference type="InterPro" id="IPR039421">
    <property type="entry name" value="Type_1_exporter"/>
</dbReference>
<evidence type="ECO:0000256" key="2">
    <source>
        <dbReference type="ARBA" id="ARBA00022692"/>
    </source>
</evidence>
<evidence type="ECO:0000313" key="8">
    <source>
        <dbReference type="EMBL" id="CED82671.1"/>
    </source>
</evidence>